<feature type="region of interest" description="Disordered" evidence="6">
    <location>
        <begin position="1"/>
        <end position="46"/>
    </location>
</feature>
<protein>
    <recommendedName>
        <fullName evidence="3">O-succinylhomoserine sulfhydrylase</fullName>
        <shortName evidence="3">OSH sulfhydrylase</shortName>
        <shortName evidence="3">OSHS sulfhydrylase</shortName>
        <ecNumber evidence="3">2.5.1.-</ecNumber>
    </recommendedName>
</protein>
<dbReference type="EC" id="2.5.1.-" evidence="3"/>
<dbReference type="Pfam" id="PF01053">
    <property type="entry name" value="Cys_Met_Meta_PP"/>
    <property type="match status" value="1"/>
</dbReference>
<dbReference type="Proteomes" id="UP000232638">
    <property type="component" value="Chromosome"/>
</dbReference>
<dbReference type="PANTHER" id="PTHR11808">
    <property type="entry name" value="TRANS-SULFURATION ENZYME FAMILY MEMBER"/>
    <property type="match status" value="1"/>
</dbReference>
<dbReference type="AlphaFoldDB" id="A0A2K8U740"/>
<dbReference type="FunFam" id="3.40.640.10:FF:000046">
    <property type="entry name" value="Cystathionine gamma-lyase"/>
    <property type="match status" value="1"/>
</dbReference>
<dbReference type="OrthoDB" id="9805807at2"/>
<dbReference type="CDD" id="cd00614">
    <property type="entry name" value="CGS_like"/>
    <property type="match status" value="1"/>
</dbReference>
<dbReference type="GO" id="GO:0071266">
    <property type="term" value="P:'de novo' L-methionine biosynthetic process"/>
    <property type="evidence" value="ECO:0007669"/>
    <property type="project" value="UniProtKB-UniRule"/>
</dbReference>
<name>A0A2K8U740_9GAMM</name>
<dbReference type="GO" id="GO:0030170">
    <property type="term" value="F:pyridoxal phosphate binding"/>
    <property type="evidence" value="ECO:0007669"/>
    <property type="project" value="UniProtKB-UniRule"/>
</dbReference>
<comment type="catalytic activity">
    <reaction evidence="3">
        <text>O-succinyl-L-homoserine + hydrogen sulfide = L-homocysteine + succinate</text>
        <dbReference type="Rhea" id="RHEA:27826"/>
        <dbReference type="ChEBI" id="CHEBI:29919"/>
        <dbReference type="ChEBI" id="CHEBI:30031"/>
        <dbReference type="ChEBI" id="CHEBI:57661"/>
        <dbReference type="ChEBI" id="CHEBI:58199"/>
    </reaction>
</comment>
<gene>
    <name evidence="3" type="primary">metZ</name>
    <name evidence="7" type="ORF">THSYN_10895</name>
</gene>
<dbReference type="Gene3D" id="3.40.640.10">
    <property type="entry name" value="Type I PLP-dependent aspartate aminotransferase-like (Major domain)"/>
    <property type="match status" value="1"/>
</dbReference>
<proteinExistence type="inferred from homology"/>
<dbReference type="UniPathway" id="UPA00051">
    <property type="reaction ID" value="UER00449"/>
</dbReference>
<dbReference type="PROSITE" id="PS00868">
    <property type="entry name" value="CYS_MET_METAB_PP"/>
    <property type="match status" value="1"/>
</dbReference>
<dbReference type="InterPro" id="IPR015422">
    <property type="entry name" value="PyrdxlP-dep_Trfase_small"/>
</dbReference>
<dbReference type="InterPro" id="IPR000277">
    <property type="entry name" value="Cys/Met-Metab_PyrdxlP-dep_enz"/>
</dbReference>
<dbReference type="PANTHER" id="PTHR11808:SF80">
    <property type="entry name" value="CYSTATHIONINE GAMMA-LYASE"/>
    <property type="match status" value="1"/>
</dbReference>
<comment type="pathway">
    <text evidence="3">Amino-acid biosynthesis; L-methionine biosynthesis via de novo pathway; L-homocysteine from O-succinyl-L-homoserine: step 1/1.</text>
</comment>
<dbReference type="NCBIfam" id="NF006003">
    <property type="entry name" value="PRK08133.1"/>
    <property type="match status" value="1"/>
</dbReference>
<comment type="function">
    <text evidence="3">Catalyzes the formation of L-homocysteine from O-succinyl-L-homoserine (OSHS) and hydrogen sulfide.</text>
</comment>
<evidence type="ECO:0000256" key="6">
    <source>
        <dbReference type="SAM" id="MobiDB-lite"/>
    </source>
</evidence>
<evidence type="ECO:0000256" key="2">
    <source>
        <dbReference type="ARBA" id="ARBA00022898"/>
    </source>
</evidence>
<dbReference type="GO" id="GO:0016846">
    <property type="term" value="F:carbon-sulfur lyase activity"/>
    <property type="evidence" value="ECO:0007669"/>
    <property type="project" value="TreeGrafter"/>
</dbReference>
<organism evidence="7 8">
    <name type="scientific">Candidatus Thiodictyon syntrophicum</name>
    <dbReference type="NCBI Taxonomy" id="1166950"/>
    <lineage>
        <taxon>Bacteria</taxon>
        <taxon>Pseudomonadati</taxon>
        <taxon>Pseudomonadota</taxon>
        <taxon>Gammaproteobacteria</taxon>
        <taxon>Chromatiales</taxon>
        <taxon>Chromatiaceae</taxon>
        <taxon>Thiodictyon</taxon>
    </lineage>
</organism>
<evidence type="ECO:0000256" key="3">
    <source>
        <dbReference type="HAMAP-Rule" id="MF_02056"/>
    </source>
</evidence>
<keyword evidence="3" id="KW-0486">Methionine biosynthesis</keyword>
<evidence type="ECO:0000313" key="8">
    <source>
        <dbReference type="Proteomes" id="UP000232638"/>
    </source>
</evidence>
<dbReference type="GO" id="GO:0016765">
    <property type="term" value="F:transferase activity, transferring alkyl or aryl (other than methyl) groups"/>
    <property type="evidence" value="ECO:0007669"/>
    <property type="project" value="UniProtKB-UniRule"/>
</dbReference>
<evidence type="ECO:0000256" key="5">
    <source>
        <dbReference type="RuleBase" id="RU362118"/>
    </source>
</evidence>
<comment type="similarity">
    <text evidence="3">Belongs to the trans-sulfuration enzymes family. MetZ subfamily.</text>
</comment>
<dbReference type="InterPro" id="IPR054542">
    <property type="entry name" value="Cys_met_metab_PP"/>
</dbReference>
<dbReference type="SUPFAM" id="SSF53383">
    <property type="entry name" value="PLP-dependent transferases"/>
    <property type="match status" value="1"/>
</dbReference>
<comment type="subunit">
    <text evidence="3">Homotetramer.</text>
</comment>
<dbReference type="HAMAP" id="MF_02056">
    <property type="entry name" value="MetZ"/>
    <property type="match status" value="1"/>
</dbReference>
<dbReference type="InterPro" id="IPR006234">
    <property type="entry name" value="O-succ-hSer_sulfhydrylase"/>
</dbReference>
<dbReference type="GO" id="GO:0071268">
    <property type="term" value="P:homocysteine biosynthetic process"/>
    <property type="evidence" value="ECO:0007669"/>
    <property type="project" value="InterPro"/>
</dbReference>
<keyword evidence="8" id="KW-1185">Reference proteome</keyword>
<evidence type="ECO:0000256" key="4">
    <source>
        <dbReference type="PIRSR" id="PIRSR001434-2"/>
    </source>
</evidence>
<evidence type="ECO:0000313" key="7">
    <source>
        <dbReference type="EMBL" id="AUB81410.1"/>
    </source>
</evidence>
<feature type="modified residue" description="N6-(pyridoxal phosphate)lysine" evidence="3 4">
    <location>
        <position position="226"/>
    </location>
</feature>
<dbReference type="PIRSF" id="PIRSF001434">
    <property type="entry name" value="CGS"/>
    <property type="match status" value="1"/>
</dbReference>
<dbReference type="InterPro" id="IPR015424">
    <property type="entry name" value="PyrdxlP-dep_Trfase"/>
</dbReference>
<dbReference type="GO" id="GO:0005737">
    <property type="term" value="C:cytoplasm"/>
    <property type="evidence" value="ECO:0007669"/>
    <property type="project" value="TreeGrafter"/>
</dbReference>
<keyword evidence="3" id="KW-0808">Transferase</keyword>
<dbReference type="InterPro" id="IPR015421">
    <property type="entry name" value="PyrdxlP-dep_Trfase_major"/>
</dbReference>
<comment type="cofactor">
    <cofactor evidence="1 3 5">
        <name>pyridoxal 5'-phosphate</name>
        <dbReference type="ChEBI" id="CHEBI:597326"/>
    </cofactor>
</comment>
<dbReference type="EMBL" id="CP020370">
    <property type="protein sequence ID" value="AUB81410.1"/>
    <property type="molecule type" value="Genomic_DNA"/>
</dbReference>
<dbReference type="NCBIfam" id="TIGR01325">
    <property type="entry name" value="O_suc_HS_sulf"/>
    <property type="match status" value="1"/>
</dbReference>
<dbReference type="KEGG" id="tsy:THSYN_10895"/>
<dbReference type="GO" id="GO:0019346">
    <property type="term" value="P:transsulfuration"/>
    <property type="evidence" value="ECO:0007669"/>
    <property type="project" value="InterPro"/>
</dbReference>
<dbReference type="Gene3D" id="3.90.1150.10">
    <property type="entry name" value="Aspartate Aminotransferase, domain 1"/>
    <property type="match status" value="1"/>
</dbReference>
<reference evidence="7 8" key="1">
    <citation type="submission" date="2017-03" db="EMBL/GenBank/DDBJ databases">
        <title>Complete genome sequence of Candidatus 'Thiodictyon syntrophicum' sp. nov. strain Cad16T, a photolithoautotroph purple sulfur bacterium isolated from an alpine meromictic lake.</title>
        <authorList>
            <person name="Luedin S.M."/>
            <person name="Pothier J.F."/>
            <person name="Danza F."/>
            <person name="Storelli N."/>
            <person name="Wittwer M."/>
            <person name="Tonolla M."/>
        </authorList>
    </citation>
    <scope>NUCLEOTIDE SEQUENCE [LARGE SCALE GENOMIC DNA]</scope>
    <source>
        <strain evidence="7 8">Cad16T</strain>
    </source>
</reference>
<sequence>MTCTTTPPDLEPGADSRRDPAGEPGFATRAVRTGHRRTGEGEHGEPIFTTSSFVFESAAQAAARFSGDSPGNIYSRFTNPTVRAFEERLASLEGGEACVATASGMAAILAVCMGLLQSGDHIVASRSLFGSTTMLFNKYLSRFGIATSYCTLSELAAWDAAIRPQTRLLFCETPSNPLTEMVDLRALAELARRRNCLLAVDNCFCTPALQRPLELGADLVIHSATKYLDGQGRCVGGAVVGDRKRVGEEVYGVLRTAGPTLSPFNAWVFLKGLETLELRMEAHSRGAARLADWLAVQPGVERVYYPGRPEHPQHHLVGAQQRGGGGIVAFDVRGARPGAWGLIDATRLLSITANLGDTKSTITHPASTTHGRLSPQERAASGIGEGLVRVAVGLESMADIEADLARGLALVPVA</sequence>
<evidence type="ECO:0000256" key="1">
    <source>
        <dbReference type="ARBA" id="ARBA00001933"/>
    </source>
</evidence>
<keyword evidence="2 3" id="KW-0663">Pyridoxal phosphate</keyword>
<dbReference type="RefSeq" id="WP_100919182.1">
    <property type="nucleotide sequence ID" value="NZ_CP020370.1"/>
</dbReference>
<accession>A0A2K8U740</accession>
<keyword evidence="3" id="KW-0028">Amino-acid biosynthesis</keyword>